<dbReference type="Pfam" id="PF03797">
    <property type="entry name" value="Autotransporter"/>
    <property type="match status" value="1"/>
</dbReference>
<evidence type="ECO:0000256" key="1">
    <source>
        <dbReference type="ARBA" id="ARBA00022729"/>
    </source>
</evidence>
<dbReference type="SMART" id="SM00869">
    <property type="entry name" value="Autotransporter"/>
    <property type="match status" value="1"/>
</dbReference>
<dbReference type="InterPro" id="IPR043990">
    <property type="entry name" value="AC_1"/>
</dbReference>
<dbReference type="Gene3D" id="2.40.128.130">
    <property type="entry name" value="Autotransporter beta-domain"/>
    <property type="match status" value="1"/>
</dbReference>
<comment type="caution">
    <text evidence="6">The sequence shown here is derived from an EMBL/GenBank/DDBJ whole genome shotgun (WGS) entry which is preliminary data.</text>
</comment>
<dbReference type="Proteomes" id="UP001296969">
    <property type="component" value="Unassembled WGS sequence"/>
</dbReference>
<evidence type="ECO:0000313" key="8">
    <source>
        <dbReference type="Proteomes" id="UP001296969"/>
    </source>
</evidence>
<evidence type="ECO:0000256" key="2">
    <source>
        <dbReference type="ARBA" id="ARBA00023026"/>
    </source>
</evidence>
<dbReference type="InterPro" id="IPR036709">
    <property type="entry name" value="Autotransporte_beta_dom_sf"/>
</dbReference>
<dbReference type="PROSITE" id="PS51208">
    <property type="entry name" value="AUTOTRANSPORTER"/>
    <property type="match status" value="1"/>
</dbReference>
<dbReference type="EMBL" id="JADRCP010000002">
    <property type="protein sequence ID" value="MBK5176589.1"/>
    <property type="molecule type" value="Genomic_DNA"/>
</dbReference>
<proteinExistence type="predicted"/>
<reference evidence="6 8" key="1">
    <citation type="submission" date="2020-11" db="EMBL/GenBank/DDBJ databases">
        <title>Insectihabitans protaetiae gen. nov. sp. nov. and Insectihabitans allomyrinae sp. nov., isolated from larvae of Protaetia brevitarsis seulensis and Allomyrina dichotoma, respectively.</title>
        <authorList>
            <person name="Lee S.D."/>
            <person name="Byeon Y.-S."/>
            <person name="Kim S.-M."/>
            <person name="Yang H.L."/>
            <person name="Kim I.S."/>
        </authorList>
    </citation>
    <scope>NUCLEOTIDE SEQUENCE</scope>
    <source>
        <strain evidence="6">CWB-B4</strain>
        <strain evidence="5 8">CWB-B43</strain>
    </source>
</reference>
<dbReference type="CDD" id="cd01344">
    <property type="entry name" value="PL2_Passenger_AT"/>
    <property type="match status" value="1"/>
</dbReference>
<dbReference type="Proteomes" id="UP000807542">
    <property type="component" value="Unassembled WGS sequence"/>
</dbReference>
<dbReference type="SUPFAM" id="SSF103515">
    <property type="entry name" value="Autotransporter"/>
    <property type="match status" value="1"/>
</dbReference>
<dbReference type="RefSeq" id="WP_228398453.1">
    <property type="nucleotide sequence ID" value="NZ_JADRCP010000002.1"/>
</dbReference>
<dbReference type="InterPro" id="IPR013425">
    <property type="entry name" value="Autotrns_rpt"/>
</dbReference>
<name>A0A9D7AIK1_9GAMM</name>
<feature type="domain" description="Autotransporter" evidence="4">
    <location>
        <begin position="2346"/>
        <end position="2629"/>
    </location>
</feature>
<dbReference type="EMBL" id="JADRCQ010000002">
    <property type="protein sequence ID" value="MBK5073680.1"/>
    <property type="molecule type" value="Genomic_DNA"/>
</dbReference>
<dbReference type="SUPFAM" id="SSF51126">
    <property type="entry name" value="Pectin lyase-like"/>
    <property type="match status" value="1"/>
</dbReference>
<dbReference type="NCBIfam" id="TIGR01414">
    <property type="entry name" value="autotrans_barl"/>
    <property type="match status" value="1"/>
</dbReference>
<dbReference type="InterPro" id="IPR012332">
    <property type="entry name" value="Autotransporter_pectin_lyase_C"/>
</dbReference>
<evidence type="ECO:0000313" key="6">
    <source>
        <dbReference type="EMBL" id="MBK5176589.1"/>
    </source>
</evidence>
<evidence type="ECO:0000256" key="3">
    <source>
        <dbReference type="SAM" id="MobiDB-lite"/>
    </source>
</evidence>
<dbReference type="Pfam" id="PF13018">
    <property type="entry name" value="ESPR"/>
    <property type="match status" value="1"/>
</dbReference>
<dbReference type="Pfam" id="PF18883">
    <property type="entry name" value="AC_1"/>
    <property type="match status" value="1"/>
</dbReference>
<keyword evidence="2" id="KW-0843">Virulence</keyword>
<accession>A0A9D7AIK1</accession>
<dbReference type="InterPro" id="IPR011050">
    <property type="entry name" value="Pectin_lyase_fold/virulence"/>
</dbReference>
<evidence type="ECO:0000313" key="5">
    <source>
        <dbReference type="EMBL" id="MBK5073680.1"/>
    </source>
</evidence>
<keyword evidence="1" id="KW-0732">Signal</keyword>
<dbReference type="InterPro" id="IPR024973">
    <property type="entry name" value="ESPR"/>
</dbReference>
<dbReference type="NCBIfam" id="TIGR02601">
    <property type="entry name" value="autotrns_rpt"/>
    <property type="match status" value="1"/>
</dbReference>
<dbReference type="InterPro" id="IPR050909">
    <property type="entry name" value="Bact_Autotransporter_VF"/>
</dbReference>
<dbReference type="GO" id="GO:0019867">
    <property type="term" value="C:outer membrane"/>
    <property type="evidence" value="ECO:0007669"/>
    <property type="project" value="InterPro"/>
</dbReference>
<dbReference type="InterPro" id="IPR006315">
    <property type="entry name" value="OM_autotransptr_brl_dom"/>
</dbReference>
<organism evidence="6 7">
    <name type="scientific">Limnobaculum xujianqingii</name>
    <dbReference type="NCBI Taxonomy" id="2738837"/>
    <lineage>
        <taxon>Bacteria</taxon>
        <taxon>Pseudomonadati</taxon>
        <taxon>Pseudomonadota</taxon>
        <taxon>Gammaproteobacteria</taxon>
        <taxon>Enterobacterales</taxon>
        <taxon>Budviciaceae</taxon>
        <taxon>Limnobaculum</taxon>
    </lineage>
</organism>
<dbReference type="InterPro" id="IPR005546">
    <property type="entry name" value="Autotransporte_beta"/>
</dbReference>
<dbReference type="PANTHER" id="PTHR12338:SF5">
    <property type="entry name" value="ANTIGEN 43-RELATED"/>
    <property type="match status" value="1"/>
</dbReference>
<evidence type="ECO:0000313" key="7">
    <source>
        <dbReference type="Proteomes" id="UP000807542"/>
    </source>
</evidence>
<gene>
    <name evidence="6" type="ORF">I2492_09665</name>
    <name evidence="5" type="ORF">I2493_11720</name>
</gene>
<keyword evidence="8" id="KW-1185">Reference proteome</keyword>
<feature type="region of interest" description="Disordered" evidence="3">
    <location>
        <begin position="2299"/>
        <end position="2321"/>
    </location>
</feature>
<sequence length="2629" mass="269910">MNKIYNVIWNSTLGMWTVASELARGKIKSSAKSTDKSHLPTLSLTLMMGLGMTGNAFAVDLVDTWTTKNNSYQGAYTVKNGDVVNIKGPSKLEGGDDSGYISLTLQQAIDQGYATGDTLTGLLYVNTGNKSTAVTVNDPVLGPVSFNVYNNNNFSQRAAGSDAAEKIMVLDPKGADFFYNTRFVTVDKTGGKANFYTDAEIKGSFKNTQLVYADGRGTTESTINWTSSNNIAMYAAASASADSTTQNKSVDSYVYAGTFTAYDGSSHTVTSLQQLKDYNSWLISELQKSNGLKTADYEAEFNKATIKSSHDYSIDTTKGGQIDPTPYLATPGTRAVMYGIGRYATVRLVEGATITGYAPGSGVILTNGGAYGINNGTIDVLGIAMYSVLGGVSINNGTLMVWNPDAVGGTSGRGVGMQGANAGSLLTNNGTINIRPWNNTRNTPSGNNVGIELSDGAAAFNYGVINLTATPIQNDSVSATIGVNVLGGGSTFTNDNYGKITIGVDQSGNNIHSAPDSIAIRMTSSSGRVENAGEILMSESVQGAFGFSAKDAGILNAINSGTININGQDGSGSASVQNVGMFASASSGLSNTGTINLNGINGVGIKAVKQGAITSSGTINVKGADASSGLRNYGGWAEGAGSKLNISGEVNLSGDGAIGLHARDGSQIDLSGNGAVKFVDGINQIGFYIYGANSVINNTGKGVMDVSTDNSTLFRVADGANFLGSADASSALTASGKESIAVVTTGKSAEFKSGGMTINLTGEGATGVLIEGGAKGDIATNASIQLNEASAIAGIADGDGRDINGVITNPKDKTTSLKASAQLKSDKDKVTGYIARNGATLDNAGNITFTGKNTVGIQVQDGSVGENTGSITLQDGGVGLIASSDNLQTTINNTGSLILKGGTNANRTKGIQASGDAVTVNMTAGLINMEGQGAIGVEALDGGTVNLAGTAVPKFADESTGVTDQIAFRIIGEGSSINTNVPTGTLLDASGKDSTLFRIEQGASQSGTIQLKTSGTNAKGIWATGKGTNVTASGGSDFQILGAEAQGVYITGGATGLLQQGTQVNLVGNGAVVGNVDGNEYDLSGDILATNTGSTLTNQSNISTNLNKATGFISQNQGLLVNEGTIDFSQGTENTGIKVLNGKFENSASEIKVNGVAVYVEGAQSKVTSTGGKIIATDGEAAIKLGKDASLDLTGSGVGIVEGQGSAHGVLLDTGAKGLKVEGARIDVNATGATGHGIENKAEITGIQLSDTTINVADGIAVRTSASLAQTNSGTINVEGSGIGLAFQTADGNITQNNLDMSDSADLVINLESTGGTGILANTKDDATVKSGASVNVTQADGGSALVVNNSAKEVVQSGNLVSSSTTAAVVKAEKAKSFTNKGKIIANSETAEAMSFDGTINTVLINDTAAEIQGVIALNGGNNNFTNKGDIKGTVSAADGNNTMLFDNGSNLTGEATLGQGNNSITLNGTAHVDMVTAGSGTNTFTIKGVGATYDLLDAGEGNNDSLIFDAATHTIDKASRLQSFEQVKLKNKSQVTLNEALVLTDDGTGAGSVDIEKDSQLSVQPSATGDFAFDPQLTGKGLLFAELDTDTSAFSFSSNAGSDFEGTLELSTSSFDLSGNNTKGITNATLKSDAGNITTVGEGKQKIGGLTFNGGKLIFGSVMPGDTVAENSVETSSAGTLDIRGTGTVQVAMPTEVINDIPVVDTRKTLLEQDDETVLVTLVDAKGAVLGTGGQISLVDENGDAISNAQTLDITQGGASTVVAKGTYDYQMMSSSDGISSDGLYVGYGLKELDLQGVDTDALALVARKDAKGLQADLKAKVTGSGDLAIEAEGQTISLSNGGNDYTGETLVRSGTLAMANDNVLGKTANLVVSSGATVNTADYSQTVGALNTTEGAKVELTADTVLTISNTQRTTSKSNVAGNRLKTSANADGGIIANDTLSGSGKLAIESSEVMVNGANNAFTGDVNLSGQSVVTMDGAQGLGSEGTIHFAVAEDRLDIDIVPASGSATNLSKSLEGNGQVSLLSATDLTVSGDNQSFAGVFSIEPEASLRASEQKHLGSSVLNNEGKVYLTADKEWLLENEISGTGSLVKQGADKLIVNHDLAYSGETTVESGTMIIGDRAEASGTLSASSLVTVNDGAILSGLGNIVGDINNLGSIAALNSINGYESAEASNLNVGSLTNSGTINLAGSKLGNTLTVNGDYTGGGTLVINTELGDDSSATDKLIVTGNTSSDTGVVVNNIKGRGQQTVNGIEVVNVTGQSEGTFTLKNRAVAGAYEYYLHQSGVTDENGNWYLRSELPAPTPTPTPENNDPVYRPEAGSYMANMAAAQSLFNLRLEDREGRAENSSMWLRQVGGHTRFRDGSGQLHNQTNRYVVQGGGEVFGTQLTENDRFGVGIMAGYGNASTNTTSNRSDYSSRGKVDGYNAGVYATWYQDAKTLNGVYVDSWVNYSWLNAEVHGEQLNSESYDINGASASLESGYRLPVYQGQNGDVFITPQAQVIWNGLKADEHTESNGTHVKSNGSDNIQTRMGLKISRDGVSDGDKGTDKLFTVYAEANWIYNSKLAGASLDYEDVKQAGSRNIGELKLGTEGQVNKNLNLWTNVAQQLGDTGYSDTSVNIGVKYRF</sequence>
<evidence type="ECO:0000259" key="4">
    <source>
        <dbReference type="PROSITE" id="PS51208"/>
    </source>
</evidence>
<dbReference type="Gene3D" id="2.160.20.20">
    <property type="match status" value="1"/>
</dbReference>
<dbReference type="PANTHER" id="PTHR12338">
    <property type="entry name" value="AUTOTRANSPORTER"/>
    <property type="match status" value="1"/>
</dbReference>
<protein>
    <submittedName>
        <fullName evidence="6">Autotransporter outer membrane beta-barrel domain-containing protein</fullName>
    </submittedName>
</protein>